<evidence type="ECO:0000256" key="1">
    <source>
        <dbReference type="ARBA" id="ARBA00004651"/>
    </source>
</evidence>
<feature type="domain" description="ABC3 transporter permease C-terminal" evidence="8">
    <location>
        <begin position="208"/>
        <end position="322"/>
    </location>
</feature>
<evidence type="ECO:0000313" key="10">
    <source>
        <dbReference type="EMBL" id="OGY24645.1"/>
    </source>
</evidence>
<dbReference type="Pfam" id="PF12704">
    <property type="entry name" value="MacB_PCD"/>
    <property type="match status" value="1"/>
</dbReference>
<keyword evidence="5 7" id="KW-0472">Membrane</keyword>
<feature type="transmembrane region" description="Helical" evidence="7">
    <location>
        <begin position="256"/>
        <end position="278"/>
    </location>
</feature>
<dbReference type="GO" id="GO:0005886">
    <property type="term" value="C:plasma membrane"/>
    <property type="evidence" value="ECO:0007669"/>
    <property type="project" value="UniProtKB-SubCell"/>
</dbReference>
<evidence type="ECO:0000256" key="3">
    <source>
        <dbReference type="ARBA" id="ARBA00022692"/>
    </source>
</evidence>
<gene>
    <name evidence="10" type="ORF">A2Y57_00805</name>
</gene>
<dbReference type="InterPro" id="IPR050250">
    <property type="entry name" value="Macrolide_Exporter_MacB"/>
</dbReference>
<evidence type="ECO:0000256" key="7">
    <source>
        <dbReference type="SAM" id="Phobius"/>
    </source>
</evidence>
<feature type="non-terminal residue" evidence="10">
    <location>
        <position position="1"/>
    </location>
</feature>
<accession>A0A1G1WAF4</accession>
<sequence length="331" mass="35701">PDPDNPTGASMSFGVPPTIEGMDLDSTYENRNWKTLDMKEGRMLKKGDSDDKVAIGYTIALDKKWGVGDKVKIRGREFEVIGILEKTMTGPDSYVFMPIKPARELYIESNPFLKSLKEQADNANGISEAALATLPAETRTQIMQAKAFKVEDVTTMAAASWKDGEDSEVVADRIKEQFKDEVLVLSPVKMGEQIDQASAIFNAIILGVAVIALIVGGFSIINTMVMSISERTKEIGIKKALGASGKSIAWEYTLEAGLIGLLGGLIGMGLGVLTAVLINQRMAEKGAEIFLIEGGFLLEVVLFSFALGIIAGIIPALRAAKMRAVNAIREL</sequence>
<evidence type="ECO:0008006" key="12">
    <source>
        <dbReference type="Google" id="ProtNLM"/>
    </source>
</evidence>
<dbReference type="InterPro" id="IPR025857">
    <property type="entry name" value="MacB_PCD"/>
</dbReference>
<keyword evidence="4 7" id="KW-1133">Transmembrane helix</keyword>
<name>A0A1G1WAF4_9BACT</name>
<feature type="transmembrane region" description="Helical" evidence="7">
    <location>
        <begin position="199"/>
        <end position="221"/>
    </location>
</feature>
<proteinExistence type="inferred from homology"/>
<dbReference type="PANTHER" id="PTHR30572:SF4">
    <property type="entry name" value="ABC TRANSPORTER PERMEASE YTRF"/>
    <property type="match status" value="1"/>
</dbReference>
<organism evidence="10 11">
    <name type="scientific">Candidatus Woykebacteria bacterium RBG_13_40_7b</name>
    <dbReference type="NCBI Taxonomy" id="1802594"/>
    <lineage>
        <taxon>Bacteria</taxon>
        <taxon>Candidatus Woykeibacteriota</taxon>
    </lineage>
</organism>
<evidence type="ECO:0000256" key="6">
    <source>
        <dbReference type="ARBA" id="ARBA00038076"/>
    </source>
</evidence>
<comment type="caution">
    <text evidence="10">The sequence shown here is derived from an EMBL/GenBank/DDBJ whole genome shotgun (WGS) entry which is preliminary data.</text>
</comment>
<feature type="domain" description="MacB-like periplasmic core" evidence="9">
    <location>
        <begin position="29"/>
        <end position="106"/>
    </location>
</feature>
<dbReference type="Pfam" id="PF02687">
    <property type="entry name" value="FtsX"/>
    <property type="match status" value="1"/>
</dbReference>
<evidence type="ECO:0000313" key="11">
    <source>
        <dbReference type="Proteomes" id="UP000177103"/>
    </source>
</evidence>
<dbReference type="Proteomes" id="UP000177103">
    <property type="component" value="Unassembled WGS sequence"/>
</dbReference>
<evidence type="ECO:0000259" key="9">
    <source>
        <dbReference type="Pfam" id="PF12704"/>
    </source>
</evidence>
<dbReference type="PANTHER" id="PTHR30572">
    <property type="entry name" value="MEMBRANE COMPONENT OF TRANSPORTER-RELATED"/>
    <property type="match status" value="1"/>
</dbReference>
<keyword evidence="2" id="KW-1003">Cell membrane</keyword>
<comment type="subcellular location">
    <subcellularLocation>
        <location evidence="1">Cell membrane</location>
        <topology evidence="1">Multi-pass membrane protein</topology>
    </subcellularLocation>
</comment>
<feature type="transmembrane region" description="Helical" evidence="7">
    <location>
        <begin position="290"/>
        <end position="314"/>
    </location>
</feature>
<evidence type="ECO:0000256" key="4">
    <source>
        <dbReference type="ARBA" id="ARBA00022989"/>
    </source>
</evidence>
<dbReference type="GO" id="GO:0022857">
    <property type="term" value="F:transmembrane transporter activity"/>
    <property type="evidence" value="ECO:0007669"/>
    <property type="project" value="TreeGrafter"/>
</dbReference>
<protein>
    <recommendedName>
        <fullName evidence="12">ABC3 transporter permease protein domain-containing protein</fullName>
    </recommendedName>
</protein>
<keyword evidence="3 7" id="KW-0812">Transmembrane</keyword>
<dbReference type="EMBL" id="MHCQ01000018">
    <property type="protein sequence ID" value="OGY24645.1"/>
    <property type="molecule type" value="Genomic_DNA"/>
</dbReference>
<evidence type="ECO:0000256" key="5">
    <source>
        <dbReference type="ARBA" id="ARBA00023136"/>
    </source>
</evidence>
<evidence type="ECO:0000259" key="8">
    <source>
        <dbReference type="Pfam" id="PF02687"/>
    </source>
</evidence>
<evidence type="ECO:0000256" key="2">
    <source>
        <dbReference type="ARBA" id="ARBA00022475"/>
    </source>
</evidence>
<reference evidence="10 11" key="1">
    <citation type="journal article" date="2016" name="Nat. Commun.">
        <title>Thousands of microbial genomes shed light on interconnected biogeochemical processes in an aquifer system.</title>
        <authorList>
            <person name="Anantharaman K."/>
            <person name="Brown C.T."/>
            <person name="Hug L.A."/>
            <person name="Sharon I."/>
            <person name="Castelle C.J."/>
            <person name="Probst A.J."/>
            <person name="Thomas B.C."/>
            <person name="Singh A."/>
            <person name="Wilkins M.J."/>
            <person name="Karaoz U."/>
            <person name="Brodie E.L."/>
            <person name="Williams K.H."/>
            <person name="Hubbard S.S."/>
            <person name="Banfield J.F."/>
        </authorList>
    </citation>
    <scope>NUCLEOTIDE SEQUENCE [LARGE SCALE GENOMIC DNA]</scope>
</reference>
<dbReference type="InterPro" id="IPR003838">
    <property type="entry name" value="ABC3_permease_C"/>
</dbReference>
<comment type="similarity">
    <text evidence="6">Belongs to the ABC-4 integral membrane protein family.</text>
</comment>
<dbReference type="AlphaFoldDB" id="A0A1G1WAF4"/>